<dbReference type="EMBL" id="QGKV02001556">
    <property type="protein sequence ID" value="KAF3515864.1"/>
    <property type="molecule type" value="Genomic_DNA"/>
</dbReference>
<gene>
    <name evidence="1" type="ORF">DY000_02063478</name>
</gene>
<sequence>MTQELFTQFTAGVRYIWDRSRIHNIHYEVSATLSVPGLLYLSKRRHGSSRLLEAQFELGDPCRDLSFFVLSSLNLMDFND</sequence>
<evidence type="ECO:0000313" key="1">
    <source>
        <dbReference type="EMBL" id="KAF3515864.1"/>
    </source>
</evidence>
<name>A0ABQ7AP01_BRACR</name>
<protein>
    <submittedName>
        <fullName evidence="1">Uncharacterized protein</fullName>
    </submittedName>
</protein>
<comment type="caution">
    <text evidence="1">The sequence shown here is derived from an EMBL/GenBank/DDBJ whole genome shotgun (WGS) entry which is preliminary data.</text>
</comment>
<dbReference type="Proteomes" id="UP000266723">
    <property type="component" value="Unassembled WGS sequence"/>
</dbReference>
<organism evidence="1 2">
    <name type="scientific">Brassica cretica</name>
    <name type="common">Mustard</name>
    <dbReference type="NCBI Taxonomy" id="69181"/>
    <lineage>
        <taxon>Eukaryota</taxon>
        <taxon>Viridiplantae</taxon>
        <taxon>Streptophyta</taxon>
        <taxon>Embryophyta</taxon>
        <taxon>Tracheophyta</taxon>
        <taxon>Spermatophyta</taxon>
        <taxon>Magnoliopsida</taxon>
        <taxon>eudicotyledons</taxon>
        <taxon>Gunneridae</taxon>
        <taxon>Pentapetalae</taxon>
        <taxon>rosids</taxon>
        <taxon>malvids</taxon>
        <taxon>Brassicales</taxon>
        <taxon>Brassicaceae</taxon>
        <taxon>Brassiceae</taxon>
        <taxon>Brassica</taxon>
    </lineage>
</organism>
<proteinExistence type="predicted"/>
<reference evidence="1 2" key="1">
    <citation type="journal article" date="2020" name="BMC Genomics">
        <title>Intraspecific diversification of the crop wild relative Brassica cretica Lam. using demographic model selection.</title>
        <authorList>
            <person name="Kioukis A."/>
            <person name="Michalopoulou V.A."/>
            <person name="Briers L."/>
            <person name="Pirintsos S."/>
            <person name="Studholme D.J."/>
            <person name="Pavlidis P."/>
            <person name="Sarris P.F."/>
        </authorList>
    </citation>
    <scope>NUCLEOTIDE SEQUENCE [LARGE SCALE GENOMIC DNA]</scope>
    <source>
        <strain evidence="2">cv. PFS-1207/04</strain>
    </source>
</reference>
<accession>A0ABQ7AP01</accession>
<keyword evidence="2" id="KW-1185">Reference proteome</keyword>
<evidence type="ECO:0000313" key="2">
    <source>
        <dbReference type="Proteomes" id="UP000266723"/>
    </source>
</evidence>